<dbReference type="Pfam" id="PF20449">
    <property type="entry name" value="DUF6706"/>
    <property type="match status" value="1"/>
</dbReference>
<dbReference type="EMBL" id="UAVS01000001">
    <property type="protein sequence ID" value="SQA92467.1"/>
    <property type="molecule type" value="Genomic_DNA"/>
</dbReference>
<reference evidence="1 2" key="1">
    <citation type="submission" date="2018-06" db="EMBL/GenBank/DDBJ databases">
        <authorList>
            <consortium name="Pathogen Informatics"/>
            <person name="Doyle S."/>
        </authorList>
    </citation>
    <scope>NUCLEOTIDE SEQUENCE [LARGE SCALE GENOMIC DNA]</scope>
    <source>
        <strain evidence="1 2">NCTC11545</strain>
    </source>
</reference>
<proteinExistence type="predicted"/>
<name>A0A2X2SPT6_CAPOC</name>
<accession>A0A2X2SPT6</accession>
<dbReference type="Proteomes" id="UP000250169">
    <property type="component" value="Unassembled WGS sequence"/>
</dbReference>
<evidence type="ECO:0000313" key="1">
    <source>
        <dbReference type="EMBL" id="SQA92467.1"/>
    </source>
</evidence>
<evidence type="ECO:0000313" key="2">
    <source>
        <dbReference type="Proteomes" id="UP000250169"/>
    </source>
</evidence>
<dbReference type="InterPro" id="IPR046552">
    <property type="entry name" value="DUF6706"/>
</dbReference>
<gene>
    <name evidence="1" type="ORF">NCTC11545_00026</name>
</gene>
<sequence>MTKKDYFRQRFASLGLSLTEADLLDLNVPNLEDEVKSEEQEQMYIAFIKFIPQILLRPTSISEGGTSISRANKDDIIAFYGNECKRLGLKDELSNKPRVIFL</sequence>
<protein>
    <submittedName>
        <fullName evidence="1">Uncharacterized protein</fullName>
    </submittedName>
</protein>
<dbReference type="RefSeq" id="WP_111971840.1">
    <property type="nucleotide sequence ID" value="NZ_UAVS01000001.1"/>
</dbReference>
<dbReference type="AlphaFoldDB" id="A0A2X2SPT6"/>
<organism evidence="1 2">
    <name type="scientific">Capnocytophaga ochracea</name>
    <dbReference type="NCBI Taxonomy" id="1018"/>
    <lineage>
        <taxon>Bacteria</taxon>
        <taxon>Pseudomonadati</taxon>
        <taxon>Bacteroidota</taxon>
        <taxon>Flavobacteriia</taxon>
        <taxon>Flavobacteriales</taxon>
        <taxon>Flavobacteriaceae</taxon>
        <taxon>Capnocytophaga</taxon>
    </lineage>
</organism>